<evidence type="ECO:0000256" key="7">
    <source>
        <dbReference type="SAM" id="MobiDB-lite"/>
    </source>
</evidence>
<evidence type="ECO:0000313" key="9">
    <source>
        <dbReference type="Proteomes" id="UP000018001"/>
    </source>
</evidence>
<keyword evidence="9" id="KW-1185">Reference proteome</keyword>
<feature type="transmembrane region" description="Helical" evidence="6">
    <location>
        <begin position="72"/>
        <end position="93"/>
    </location>
</feature>
<gene>
    <name evidence="8" type="ORF">PVAR5_1054</name>
</gene>
<keyword evidence="5 6" id="KW-0472">Membrane</keyword>
<dbReference type="InParanoid" id="V5FV43"/>
<feature type="region of interest" description="Disordered" evidence="7">
    <location>
        <begin position="132"/>
        <end position="157"/>
    </location>
</feature>
<dbReference type="FunCoup" id="V5FV43">
    <property type="interactions" value="30"/>
</dbReference>
<reference evidence="9" key="1">
    <citation type="journal article" date="2014" name="Genome Announc.">
        <title>Draft genome sequence of the formaldehyde-resistant fungus Byssochlamys spectabilis No. 5 (anamorph Paecilomyces variotii No. 5) (NBRC109023).</title>
        <authorList>
            <person name="Oka T."/>
            <person name="Ekino K."/>
            <person name="Fukuda K."/>
            <person name="Nomura Y."/>
        </authorList>
    </citation>
    <scope>NUCLEOTIDE SEQUENCE [LARGE SCALE GENOMIC DNA]</scope>
    <source>
        <strain evidence="9">No. 5 / NBRC 109023</strain>
    </source>
</reference>
<keyword evidence="6" id="KW-0186">Copper</keyword>
<accession>V5FV43</accession>
<sequence>MDSMTGMAMSTTSTGMAMGSMTSTASAAMSSSTGMDMGGMSMDTSSDCKVSMLWNWDTIDACFLSKSWHITSHGMFGGSCIGVICLVLVLEFLRRVGREYDAYIVRRTTIQRYHLSAMATATSRQNATTTTTTSCCGAESSADENIPKSSTPPNATSIPPFASAVKTGPIRPTFFEQLVRAVLHMLQFAVAYFIMLLAMYFNGYIIICIFIGAFLGAFLFSWEPLGGNAEGNDATSVTACCG</sequence>
<evidence type="ECO:0000256" key="6">
    <source>
        <dbReference type="RuleBase" id="RU367022"/>
    </source>
</evidence>
<dbReference type="PANTHER" id="PTHR12483:SF73">
    <property type="entry name" value="COPPER TRANSPORT PROTEIN CTR3"/>
    <property type="match status" value="1"/>
</dbReference>
<dbReference type="GO" id="GO:0005375">
    <property type="term" value="F:copper ion transmembrane transporter activity"/>
    <property type="evidence" value="ECO:0007669"/>
    <property type="project" value="UniProtKB-UniRule"/>
</dbReference>
<comment type="caution">
    <text evidence="8">The sequence shown here is derived from an EMBL/GenBank/DDBJ whole genome shotgun (WGS) entry which is preliminary data.</text>
</comment>
<feature type="transmembrane region" description="Helical" evidence="6">
    <location>
        <begin position="204"/>
        <end position="222"/>
    </location>
</feature>
<dbReference type="GO" id="GO:0016020">
    <property type="term" value="C:membrane"/>
    <property type="evidence" value="ECO:0007669"/>
    <property type="project" value="UniProtKB-SubCell"/>
</dbReference>
<evidence type="ECO:0000313" key="8">
    <source>
        <dbReference type="EMBL" id="GAD92462.1"/>
    </source>
</evidence>
<dbReference type="AlphaFoldDB" id="V5FV43"/>
<proteinExistence type="inferred from homology"/>
<evidence type="ECO:0000256" key="5">
    <source>
        <dbReference type="ARBA" id="ARBA00023136"/>
    </source>
</evidence>
<dbReference type="Proteomes" id="UP000018001">
    <property type="component" value="Unassembled WGS sequence"/>
</dbReference>
<dbReference type="eggNOG" id="KOG3386">
    <property type="taxonomic scope" value="Eukaryota"/>
</dbReference>
<evidence type="ECO:0000256" key="1">
    <source>
        <dbReference type="ARBA" id="ARBA00004141"/>
    </source>
</evidence>
<dbReference type="OrthoDB" id="161814at2759"/>
<keyword evidence="6" id="KW-0406">Ion transport</keyword>
<evidence type="ECO:0000256" key="4">
    <source>
        <dbReference type="ARBA" id="ARBA00022989"/>
    </source>
</evidence>
<dbReference type="EMBL" id="BAUL01000025">
    <property type="protein sequence ID" value="GAD92462.1"/>
    <property type="molecule type" value="Genomic_DNA"/>
</dbReference>
<dbReference type="HOGENOM" id="CLU_079690_0_1_1"/>
<protein>
    <recommendedName>
        <fullName evidence="6">Copper transport protein</fullName>
    </recommendedName>
</protein>
<dbReference type="PANTHER" id="PTHR12483">
    <property type="entry name" value="SOLUTE CARRIER FAMILY 31 COPPER TRANSPORTERS"/>
    <property type="match status" value="1"/>
</dbReference>
<keyword evidence="6" id="KW-0813">Transport</keyword>
<keyword evidence="3 6" id="KW-0812">Transmembrane</keyword>
<comment type="subcellular location">
    <subcellularLocation>
        <location evidence="1 6">Membrane</location>
        <topology evidence="1 6">Multi-pass membrane protein</topology>
    </subcellularLocation>
</comment>
<name>V5FV43_BYSSN</name>
<organism evidence="8 9">
    <name type="scientific">Byssochlamys spectabilis (strain No. 5 / NBRC 109023)</name>
    <name type="common">Paecilomyces variotii</name>
    <dbReference type="NCBI Taxonomy" id="1356009"/>
    <lineage>
        <taxon>Eukaryota</taxon>
        <taxon>Fungi</taxon>
        <taxon>Dikarya</taxon>
        <taxon>Ascomycota</taxon>
        <taxon>Pezizomycotina</taxon>
        <taxon>Eurotiomycetes</taxon>
        <taxon>Eurotiomycetidae</taxon>
        <taxon>Eurotiales</taxon>
        <taxon>Thermoascaceae</taxon>
        <taxon>Paecilomyces</taxon>
    </lineage>
</organism>
<feature type="compositionally biased region" description="Polar residues" evidence="7">
    <location>
        <begin position="147"/>
        <end position="157"/>
    </location>
</feature>
<dbReference type="Pfam" id="PF04145">
    <property type="entry name" value="Ctr"/>
    <property type="match status" value="1"/>
</dbReference>
<dbReference type="InterPro" id="IPR007274">
    <property type="entry name" value="Cop_transporter"/>
</dbReference>
<keyword evidence="4 6" id="KW-1133">Transmembrane helix</keyword>
<keyword evidence="6" id="KW-0187">Copper transport</keyword>
<evidence type="ECO:0000256" key="3">
    <source>
        <dbReference type="ARBA" id="ARBA00022692"/>
    </source>
</evidence>
<comment type="similarity">
    <text evidence="2 6">Belongs to the copper transporter (Ctr) (TC 1.A.56) family. SLC31A subfamily.</text>
</comment>
<evidence type="ECO:0000256" key="2">
    <source>
        <dbReference type="ARBA" id="ARBA00006921"/>
    </source>
</evidence>